<evidence type="ECO:0000313" key="1">
    <source>
        <dbReference type="EMBL" id="KAK7250966.1"/>
    </source>
</evidence>
<accession>A0AAN9EE43</accession>
<dbReference type="AlphaFoldDB" id="A0AAN9EE43"/>
<dbReference type="InterPro" id="IPR012340">
    <property type="entry name" value="NA-bd_OB-fold"/>
</dbReference>
<organism evidence="1 2">
    <name type="scientific">Crotalaria pallida</name>
    <name type="common">Smooth rattlebox</name>
    <name type="synonym">Crotalaria striata</name>
    <dbReference type="NCBI Taxonomy" id="3830"/>
    <lineage>
        <taxon>Eukaryota</taxon>
        <taxon>Viridiplantae</taxon>
        <taxon>Streptophyta</taxon>
        <taxon>Embryophyta</taxon>
        <taxon>Tracheophyta</taxon>
        <taxon>Spermatophyta</taxon>
        <taxon>Magnoliopsida</taxon>
        <taxon>eudicotyledons</taxon>
        <taxon>Gunneridae</taxon>
        <taxon>Pentapetalae</taxon>
        <taxon>rosids</taxon>
        <taxon>fabids</taxon>
        <taxon>Fabales</taxon>
        <taxon>Fabaceae</taxon>
        <taxon>Papilionoideae</taxon>
        <taxon>50 kb inversion clade</taxon>
        <taxon>genistoids sensu lato</taxon>
        <taxon>core genistoids</taxon>
        <taxon>Crotalarieae</taxon>
        <taxon>Crotalaria</taxon>
    </lineage>
</organism>
<name>A0AAN9EE43_CROPI</name>
<sequence>MIAIELCDEYGTYDCVLFGSYVAQLFSLLTTRVASHATVVIQYAKVQLVRGRAVFHTLNNLTEISVNPDLTEVKQFEQRMLHRGFSQTPFMVSIATGNTSLEDDLMGYSPIIKLDALKSIQKAGVYRVEATDLSISDKDKWFYNECSCKALLIENEGGNICVFCNQANCLSYPRYSVPIVVMDSTGTATFTSLDRQAMFLLNTRCSDVFPHPNPVDPFDLSFSKQSSSYPSLLTQLIGGHYVFKVELSTVKGSFQYTVFRMFPKKTVGLQIVPNNLLESSEKVKPAVTDSGKGKLTHYTPDCGVCPYPSRKRSSGLINVYFDGQPSGLKKLAMACDFVETNFQSDVPSKTFVPSLLASSADVFPQVADVHAPKSVSSSSNCGVEYKK</sequence>
<dbReference type="Proteomes" id="UP001372338">
    <property type="component" value="Unassembled WGS sequence"/>
</dbReference>
<keyword evidence="2" id="KW-1185">Reference proteome</keyword>
<dbReference type="SUPFAM" id="SSF50249">
    <property type="entry name" value="Nucleic acid-binding proteins"/>
    <property type="match status" value="2"/>
</dbReference>
<dbReference type="EMBL" id="JAYWIO010000007">
    <property type="protein sequence ID" value="KAK7250966.1"/>
    <property type="molecule type" value="Genomic_DNA"/>
</dbReference>
<proteinExistence type="predicted"/>
<gene>
    <name evidence="1" type="ORF">RIF29_33777</name>
</gene>
<evidence type="ECO:0000313" key="2">
    <source>
        <dbReference type="Proteomes" id="UP001372338"/>
    </source>
</evidence>
<evidence type="ECO:0008006" key="3">
    <source>
        <dbReference type="Google" id="ProtNLM"/>
    </source>
</evidence>
<dbReference type="Gene3D" id="2.40.50.140">
    <property type="entry name" value="Nucleic acid-binding proteins"/>
    <property type="match status" value="2"/>
</dbReference>
<comment type="caution">
    <text evidence="1">The sequence shown here is derived from an EMBL/GenBank/DDBJ whole genome shotgun (WGS) entry which is preliminary data.</text>
</comment>
<reference evidence="1 2" key="1">
    <citation type="submission" date="2024-01" db="EMBL/GenBank/DDBJ databases">
        <title>The genomes of 5 underutilized Papilionoideae crops provide insights into root nodulation and disease resistanc.</title>
        <authorList>
            <person name="Yuan L."/>
        </authorList>
    </citation>
    <scope>NUCLEOTIDE SEQUENCE [LARGE SCALE GENOMIC DNA]</scope>
    <source>
        <strain evidence="1">ZHUSHIDOU_FW_LH</strain>
        <tissue evidence="1">Leaf</tissue>
    </source>
</reference>
<protein>
    <recommendedName>
        <fullName evidence="3">Replication factor A C-terminal domain-containing protein</fullName>
    </recommendedName>
</protein>